<accession>A0A0J6EE00</accession>
<dbReference type="PATRIC" id="fig|1664069.3.peg.4736"/>
<evidence type="ECO:0000313" key="4">
    <source>
        <dbReference type="Proteomes" id="UP000036168"/>
    </source>
</evidence>
<sequence>MKRFFLAAILTLVCGFFSFGDSAKAYTFPHKLNISFTGTHVELIPHVDSDAYDWNVGYKFTIFNAENCKTTIKIQMMHLSGRFMSLSIKDYVGNWPDRTAQDVITPSILRTYRLYFENTEGECKNIRIKGTYGAVPEIHDFSAFSQR</sequence>
<reference evidence="2" key="2">
    <citation type="submission" date="2015-10" db="EMBL/GenBank/DDBJ databases">
        <authorList>
            <person name="Gilbert D.G."/>
        </authorList>
    </citation>
    <scope>NUCLEOTIDE SEQUENCE</scope>
    <source>
        <strain evidence="2">GO-13</strain>
    </source>
</reference>
<dbReference type="EMBL" id="JARRTL010000007">
    <property type="protein sequence ID" value="MEC0484386.1"/>
    <property type="molecule type" value="Genomic_DNA"/>
</dbReference>
<name>A0A0J6EE00_9BACI</name>
<protein>
    <recommendedName>
        <fullName evidence="6">YoaW</fullName>
    </recommendedName>
</protein>
<accession>A0A0J6F218</accession>
<keyword evidence="1" id="KW-0732">Signal</keyword>
<gene>
    <name evidence="2" type="ORF">AB447_201045</name>
    <name evidence="3" type="ORF">P8828_05920</name>
</gene>
<organism evidence="2 4">
    <name type="scientific">Bacillus glycinifermentans</name>
    <dbReference type="NCBI Taxonomy" id="1664069"/>
    <lineage>
        <taxon>Bacteria</taxon>
        <taxon>Bacillati</taxon>
        <taxon>Bacillota</taxon>
        <taxon>Bacilli</taxon>
        <taxon>Bacillales</taxon>
        <taxon>Bacillaceae</taxon>
        <taxon>Bacillus</taxon>
    </lineage>
</organism>
<evidence type="ECO:0000256" key="1">
    <source>
        <dbReference type="SAM" id="SignalP"/>
    </source>
</evidence>
<evidence type="ECO:0000313" key="2">
    <source>
        <dbReference type="EMBL" id="KRT95721.1"/>
    </source>
</evidence>
<dbReference type="RefSeq" id="WP_048355335.1">
    <property type="nucleotide sequence ID" value="NZ_CP023481.1"/>
</dbReference>
<evidence type="ECO:0000313" key="3">
    <source>
        <dbReference type="EMBL" id="MEC0484386.1"/>
    </source>
</evidence>
<dbReference type="Proteomes" id="UP000036168">
    <property type="component" value="Unassembled WGS sequence"/>
</dbReference>
<dbReference type="Proteomes" id="UP001341297">
    <property type="component" value="Unassembled WGS sequence"/>
</dbReference>
<dbReference type="EMBL" id="LECW02000001">
    <property type="protein sequence ID" value="KRT95721.1"/>
    <property type="molecule type" value="Genomic_DNA"/>
</dbReference>
<evidence type="ECO:0000313" key="5">
    <source>
        <dbReference type="Proteomes" id="UP001341297"/>
    </source>
</evidence>
<keyword evidence="5" id="KW-1185">Reference proteome</keyword>
<reference evidence="3 5" key="3">
    <citation type="submission" date="2023-03" db="EMBL/GenBank/DDBJ databases">
        <title>Agriculturally important microbes genome sequencing.</title>
        <authorList>
            <person name="Dunlap C."/>
        </authorList>
    </citation>
    <scope>NUCLEOTIDE SEQUENCE [LARGE SCALE GENOMIC DNA]</scope>
    <source>
        <strain evidence="3 5">CBP-3203</strain>
    </source>
</reference>
<proteinExistence type="predicted"/>
<comment type="caution">
    <text evidence="2">The sequence shown here is derived from an EMBL/GenBank/DDBJ whole genome shotgun (WGS) entry which is preliminary data.</text>
</comment>
<feature type="chain" id="PRO_5044543581" description="YoaW" evidence="1">
    <location>
        <begin position="24"/>
        <end position="147"/>
    </location>
</feature>
<reference evidence="2 4" key="1">
    <citation type="journal article" date="2015" name="Int. J. Syst. Evol. Microbiol.">
        <title>Bacillus glycinifermentans sp. nov., isolated from fermented soybean paste.</title>
        <authorList>
            <person name="Kim S.J."/>
            <person name="Dunlap C.A."/>
            <person name="Kwon S.W."/>
            <person name="Rooney A.P."/>
        </authorList>
    </citation>
    <scope>NUCLEOTIDE SEQUENCE [LARGE SCALE GENOMIC DNA]</scope>
    <source>
        <strain evidence="2 4">GO-13</strain>
    </source>
</reference>
<dbReference type="AlphaFoldDB" id="A0A0J6EE00"/>
<dbReference type="STRING" id="1664069.BGLY_0389"/>
<dbReference type="OrthoDB" id="2892344at2"/>
<evidence type="ECO:0008006" key="6">
    <source>
        <dbReference type="Google" id="ProtNLM"/>
    </source>
</evidence>
<feature type="signal peptide" evidence="1">
    <location>
        <begin position="1"/>
        <end position="23"/>
    </location>
</feature>